<evidence type="ECO:0000256" key="1">
    <source>
        <dbReference type="SAM" id="Phobius"/>
    </source>
</evidence>
<comment type="caution">
    <text evidence="2">The sequence shown here is derived from an EMBL/GenBank/DDBJ whole genome shotgun (WGS) entry which is preliminary data.</text>
</comment>
<dbReference type="AlphaFoldDB" id="A0A3E0K888"/>
<name>A0A3E0K888_9BACI</name>
<organism evidence="2 3">
    <name type="scientific">Caldibacillus debilis</name>
    <dbReference type="NCBI Taxonomy" id="301148"/>
    <lineage>
        <taxon>Bacteria</taxon>
        <taxon>Bacillati</taxon>
        <taxon>Bacillota</taxon>
        <taxon>Bacilli</taxon>
        <taxon>Bacillales</taxon>
        <taxon>Bacillaceae</taxon>
        <taxon>Caldibacillus</taxon>
    </lineage>
</organism>
<dbReference type="EMBL" id="QEWE01000007">
    <property type="protein sequence ID" value="REJ31113.1"/>
    <property type="molecule type" value="Genomic_DNA"/>
</dbReference>
<proteinExistence type="predicted"/>
<gene>
    <name evidence="2" type="ORF">C6P37_01905</name>
</gene>
<dbReference type="Proteomes" id="UP000257014">
    <property type="component" value="Unassembled WGS sequence"/>
</dbReference>
<evidence type="ECO:0000313" key="3">
    <source>
        <dbReference type="Proteomes" id="UP000257014"/>
    </source>
</evidence>
<feature type="transmembrane region" description="Helical" evidence="1">
    <location>
        <begin position="89"/>
        <end position="113"/>
    </location>
</feature>
<sequence>MEPFIGLVKKELLLARYWYLTSVIFMALIFLAAFLLGLRYDMPTAFVPFYILSMIFLLFFMPAMLLGLLRVEGRTQLWLYNPQPSSLLLLGKLAAAFLFQLLSHLLFILAGILFNLWLEKHGFSPRIPIGEAFSIHLLITGVAVIFSLWSAFLWTVYHSLGKYPRLKHLRWLIVSAIFLLYCYIESRVMKLDFVHKWMEPSVKVSGTPSLNFSGKGWSVEIDHMPISVGGLIYFILLSLLLFYGASKLLDKKVEV</sequence>
<protein>
    <submittedName>
        <fullName evidence="2">Uncharacterized protein</fullName>
    </submittedName>
</protein>
<accession>A0A3E0K888</accession>
<keyword evidence="1" id="KW-1133">Transmembrane helix</keyword>
<reference evidence="2 3" key="1">
    <citation type="submission" date="2018-03" db="EMBL/GenBank/DDBJ databases">
        <authorList>
            <person name="Keele B.F."/>
        </authorList>
    </citation>
    <scope>NUCLEOTIDE SEQUENCE [LARGE SCALE GENOMIC DNA]</scope>
    <source>
        <strain evidence="2">ZCTH4_d</strain>
    </source>
</reference>
<feature type="transmembrane region" description="Helical" evidence="1">
    <location>
        <begin position="224"/>
        <end position="243"/>
    </location>
</feature>
<evidence type="ECO:0000313" key="2">
    <source>
        <dbReference type="EMBL" id="REJ31113.1"/>
    </source>
</evidence>
<keyword evidence="1" id="KW-0472">Membrane</keyword>
<feature type="transmembrane region" description="Helical" evidence="1">
    <location>
        <begin position="169"/>
        <end position="189"/>
    </location>
</feature>
<feature type="transmembrane region" description="Helical" evidence="1">
    <location>
        <begin position="17"/>
        <end position="37"/>
    </location>
</feature>
<dbReference type="RefSeq" id="WP_276642379.1">
    <property type="nucleotide sequence ID" value="NZ_JBAIZG010000027.1"/>
</dbReference>
<feature type="transmembrane region" description="Helical" evidence="1">
    <location>
        <begin position="49"/>
        <end position="69"/>
    </location>
</feature>
<keyword evidence="1" id="KW-0812">Transmembrane</keyword>
<feature type="transmembrane region" description="Helical" evidence="1">
    <location>
        <begin position="133"/>
        <end position="157"/>
    </location>
</feature>